<dbReference type="AlphaFoldDB" id="A0A2N0BNV0"/>
<keyword evidence="1" id="KW-1133">Transmembrane helix</keyword>
<dbReference type="RefSeq" id="WP_100745948.1">
    <property type="nucleotide sequence ID" value="NZ_NPEF02000020.1"/>
</dbReference>
<keyword evidence="1" id="KW-0472">Membrane</keyword>
<evidence type="ECO:0000259" key="2">
    <source>
        <dbReference type="Pfam" id="PF11127"/>
    </source>
</evidence>
<dbReference type="EMBL" id="NPEF01000090">
    <property type="protein sequence ID" value="PJZ92993.1"/>
    <property type="molecule type" value="Genomic_DNA"/>
</dbReference>
<proteinExistence type="predicted"/>
<accession>A0A2N0BNV0</accession>
<comment type="caution">
    <text evidence="4">The sequence shown here is derived from an EMBL/GenBank/DDBJ whole genome shotgun (WGS) entry which is preliminary data.</text>
</comment>
<evidence type="ECO:0000313" key="3">
    <source>
        <dbReference type="EMBL" id="MDV6237187.1"/>
    </source>
</evidence>
<gene>
    <name evidence="3" type="ORF">CH379_016260</name>
    <name evidence="4" type="ORF">CH379_10190</name>
</gene>
<dbReference type="InterPro" id="IPR021309">
    <property type="entry name" value="YgaP-like_TM"/>
</dbReference>
<organism evidence="4">
    <name type="scientific">Leptospira ellisii</name>
    <dbReference type="NCBI Taxonomy" id="2023197"/>
    <lineage>
        <taxon>Bacteria</taxon>
        <taxon>Pseudomonadati</taxon>
        <taxon>Spirochaetota</taxon>
        <taxon>Spirochaetia</taxon>
        <taxon>Leptospirales</taxon>
        <taxon>Leptospiraceae</taxon>
        <taxon>Leptospira</taxon>
    </lineage>
</organism>
<reference evidence="3 5" key="2">
    <citation type="journal article" date="2018" name="Microb. Genom.">
        <title>Deciphering the unexplored Leptospira diversity from soils uncovers genomic evolution to virulence.</title>
        <authorList>
            <person name="Thibeaux R."/>
            <person name="Iraola G."/>
            <person name="Ferres I."/>
            <person name="Bierque E."/>
            <person name="Girault D."/>
            <person name="Soupe-Gilbert M.E."/>
            <person name="Picardeau M."/>
            <person name="Goarant C."/>
        </authorList>
    </citation>
    <scope>NUCLEOTIDE SEQUENCE [LARGE SCALE GENOMIC DNA]</scope>
    <source>
        <strain evidence="3 5">ATI7-C-A5</strain>
    </source>
</reference>
<evidence type="ECO:0000256" key="1">
    <source>
        <dbReference type="SAM" id="Phobius"/>
    </source>
</evidence>
<keyword evidence="5" id="KW-1185">Reference proteome</keyword>
<dbReference type="Proteomes" id="UP000232122">
    <property type="component" value="Unassembled WGS sequence"/>
</dbReference>
<dbReference type="OrthoDB" id="345923at2"/>
<feature type="transmembrane region" description="Helical" evidence="1">
    <location>
        <begin position="9"/>
        <end position="28"/>
    </location>
</feature>
<dbReference type="EMBL" id="NPEF02000020">
    <property type="protein sequence ID" value="MDV6237187.1"/>
    <property type="molecule type" value="Genomic_DNA"/>
</dbReference>
<dbReference type="Gene3D" id="6.10.140.1340">
    <property type="match status" value="1"/>
</dbReference>
<reference evidence="4" key="1">
    <citation type="submission" date="2017-07" db="EMBL/GenBank/DDBJ databases">
        <title>Leptospira spp. isolated from tropical soils.</title>
        <authorList>
            <person name="Thibeaux R."/>
            <person name="Iraola G."/>
            <person name="Ferres I."/>
            <person name="Bierque E."/>
            <person name="Girault D."/>
            <person name="Soupe-Gilbert M.-E."/>
            <person name="Picardeau M."/>
            <person name="Goarant C."/>
        </authorList>
    </citation>
    <scope>NUCLEOTIDE SEQUENCE [LARGE SCALE GENOMIC DNA]</scope>
    <source>
        <strain evidence="4">ATI7-C-A5</strain>
    </source>
</reference>
<dbReference type="Pfam" id="PF11127">
    <property type="entry name" value="YgaP-like_TM"/>
    <property type="match status" value="1"/>
</dbReference>
<name>A0A2N0BNV0_9LEPT</name>
<evidence type="ECO:0000313" key="5">
    <source>
        <dbReference type="Proteomes" id="UP000232122"/>
    </source>
</evidence>
<evidence type="ECO:0000313" key="4">
    <source>
        <dbReference type="EMBL" id="PJZ92993.1"/>
    </source>
</evidence>
<feature type="domain" description="Inner membrane protein YgaP-like transmembrane" evidence="2">
    <location>
        <begin position="6"/>
        <end position="59"/>
    </location>
</feature>
<sequence>MKDWYLERYLFLVAGTVSSIGLALGFLVNSWGLILNLLVGINLILFAVTDFCPAAYLLKKLGIRSLKDQYGSTR</sequence>
<protein>
    <submittedName>
        <fullName evidence="3">DUF2892 domain-containing protein</fullName>
    </submittedName>
</protein>
<reference evidence="3" key="3">
    <citation type="submission" date="2023-10" db="EMBL/GenBank/DDBJ databases">
        <authorList>
            <person name="Picardeau M."/>
            <person name="Thibeaux R."/>
        </authorList>
    </citation>
    <scope>NUCLEOTIDE SEQUENCE</scope>
    <source>
        <strain evidence="3">ATI7-C-A5</strain>
    </source>
</reference>
<keyword evidence="1" id="KW-0812">Transmembrane</keyword>
<accession>A0A2N0B932</accession>
<feature type="transmembrane region" description="Helical" evidence="1">
    <location>
        <begin position="34"/>
        <end position="58"/>
    </location>
</feature>